<dbReference type="KEGG" id="slj:EGC82_04640"/>
<dbReference type="Proteomes" id="UP000278035">
    <property type="component" value="Chromosome"/>
</dbReference>
<proteinExistence type="predicted"/>
<organism evidence="2 3">
    <name type="scientific">Shewanella livingstonensis</name>
    <dbReference type="NCBI Taxonomy" id="150120"/>
    <lineage>
        <taxon>Bacteria</taxon>
        <taxon>Pseudomonadati</taxon>
        <taxon>Pseudomonadota</taxon>
        <taxon>Gammaproteobacteria</taxon>
        <taxon>Alteromonadales</taxon>
        <taxon>Shewanellaceae</taxon>
        <taxon>Shewanella</taxon>
    </lineage>
</organism>
<accession>A0A3G8LRF9</accession>
<gene>
    <name evidence="2" type="ORF">EGC82_04640</name>
</gene>
<reference evidence="3" key="1">
    <citation type="submission" date="2018-11" db="EMBL/GenBank/DDBJ databases">
        <title>Shewanella sp. M2.</title>
        <authorList>
            <person name="Hwang Y.J."/>
            <person name="Hwang C.Y."/>
        </authorList>
    </citation>
    <scope>NUCLEOTIDE SEQUENCE [LARGE SCALE GENOMIC DNA]</scope>
    <source>
        <strain evidence="3">LMG 19866</strain>
    </source>
</reference>
<evidence type="ECO:0000313" key="3">
    <source>
        <dbReference type="Proteomes" id="UP000278035"/>
    </source>
</evidence>
<dbReference type="SUPFAM" id="SSF117074">
    <property type="entry name" value="Hypothetical protein PA1324"/>
    <property type="match status" value="1"/>
</dbReference>
<dbReference type="AlphaFoldDB" id="A0A3G8LRF9"/>
<protein>
    <submittedName>
        <fullName evidence="2">Uncharacterized protein</fullName>
    </submittedName>
</protein>
<dbReference type="RefSeq" id="WP_124729721.1">
    <property type="nucleotide sequence ID" value="NZ_CBCSKC010000055.1"/>
</dbReference>
<feature type="region of interest" description="Disordered" evidence="1">
    <location>
        <begin position="22"/>
        <end position="43"/>
    </location>
</feature>
<dbReference type="OrthoDB" id="6247340at2"/>
<keyword evidence="3" id="KW-1185">Reference proteome</keyword>
<evidence type="ECO:0000256" key="1">
    <source>
        <dbReference type="SAM" id="MobiDB-lite"/>
    </source>
</evidence>
<evidence type="ECO:0000313" key="2">
    <source>
        <dbReference type="EMBL" id="AZG72111.1"/>
    </source>
</evidence>
<dbReference type="EMBL" id="CP034015">
    <property type="protein sequence ID" value="AZG72111.1"/>
    <property type="molecule type" value="Genomic_DNA"/>
</dbReference>
<dbReference type="PROSITE" id="PS51257">
    <property type="entry name" value="PROKAR_LIPOPROTEIN"/>
    <property type="match status" value="1"/>
</dbReference>
<sequence>MHHKSILAILISGTLLVGCGSSDDDSNTEITQPDSGTPPPITTPPVASEYTHQVNGLAVYQGALSGAAVCADLNKNLACDSDEPFTITDVDGNYQIDWKSEVETPDYYLVANWQAATATQAIQARSLALKVKNPTTRSAPKSIVSDAGKGTLIASPQYNGAINNLTHIKLSRVIEMKSQSLSNSDISQLSAELDTLLAILYQLDADTLYSISAETSASANFMRIDYAIAYLQQVIATQIPNLIAAEKILAATYTQLWQILSDSGLSIEEFFSDDIFTLAANILFSDSAIALGFTELPIDSRILSQNDWDVVLGNIINDSGFANTLSLALLSQFSTFSLENDETGKTVIGSASIDGIGYVTEFPKDIGEQEIEIECWNTTHNGWYTIAPLPTTEPFIDGNSYKTVYESTDVNVTINVEKILTPSDSWSSILNIIPDSLKFNTLNWPQTLYSINVSQEADVMCREVNNYEIYDLPDYETADMITVDDIARAQFDSLYPEFIIVDEQQSKITLLDINLQPETTFTVERSISPSNQPLIITTEDAINDKVAEHILPTYYLVADQQLIEVNLNKAFDTKDANNQLMMTYDNSERFTQILYNHLLSLKTTP</sequence>
<name>A0A3G8LRF9_9GAMM</name>